<dbReference type="InterPro" id="IPR043561">
    <property type="entry name" value="LHW-like"/>
</dbReference>
<dbReference type="AlphaFoldDB" id="A0ABC8UWD2"/>
<feature type="domain" description="Transcription factor MYC/MYB N-terminal" evidence="3">
    <location>
        <begin position="6"/>
        <end position="174"/>
    </location>
</feature>
<sequence>MGTTPLRQFLQSVCCNSPWNYAVFWKLQLQNQMVLTWEDGYCNIQRLRDSMESILDDLCLKGSDELSSNFECSTLDGNNPTGLAVAEMSSVHYALGDGIVGEVAYTGNHRWILSDNISGGALFPKCPDEWLLQFVAGIKTILLVSVVPDGVLQLGSFNMVAEDLALVTCLVNKFKDIQTVRYSAPFTSKRKFPVQTSLLPMSTLTENFDESSAMRMNGIKSGDSNSVDGIKSTMRLLTTDQLMPSCMIQDSCNMFEKYLPNILEGATENDSNVQSTSLIEVEELLNQSLYDENEEMTDVNMFKFSFLEEELQDISCTNMYNSGSLGTIPMK</sequence>
<dbReference type="PANTHER" id="PTHR46196">
    <property type="entry name" value="TRANSCRIPTION FACTOR BHLH155-LIKE ISOFORM X1-RELATED"/>
    <property type="match status" value="1"/>
</dbReference>
<evidence type="ECO:0000313" key="5">
    <source>
        <dbReference type="Proteomes" id="UP001642360"/>
    </source>
</evidence>
<keyword evidence="1" id="KW-0805">Transcription regulation</keyword>
<dbReference type="Proteomes" id="UP001642360">
    <property type="component" value="Unassembled WGS sequence"/>
</dbReference>
<evidence type="ECO:0000313" key="4">
    <source>
        <dbReference type="EMBL" id="CAK9185360.1"/>
    </source>
</evidence>
<evidence type="ECO:0000256" key="1">
    <source>
        <dbReference type="ARBA" id="ARBA00023015"/>
    </source>
</evidence>
<dbReference type="EMBL" id="CAUOFW020009279">
    <property type="protein sequence ID" value="CAK9185360.1"/>
    <property type="molecule type" value="Genomic_DNA"/>
</dbReference>
<organism evidence="4 5">
    <name type="scientific">Ilex paraguariensis</name>
    <name type="common">yerba mate</name>
    <dbReference type="NCBI Taxonomy" id="185542"/>
    <lineage>
        <taxon>Eukaryota</taxon>
        <taxon>Viridiplantae</taxon>
        <taxon>Streptophyta</taxon>
        <taxon>Embryophyta</taxon>
        <taxon>Tracheophyta</taxon>
        <taxon>Spermatophyta</taxon>
        <taxon>Magnoliopsida</taxon>
        <taxon>eudicotyledons</taxon>
        <taxon>Gunneridae</taxon>
        <taxon>Pentapetalae</taxon>
        <taxon>asterids</taxon>
        <taxon>campanulids</taxon>
        <taxon>Aquifoliales</taxon>
        <taxon>Aquifoliaceae</taxon>
        <taxon>Ilex</taxon>
    </lineage>
</organism>
<reference evidence="4 5" key="1">
    <citation type="submission" date="2024-02" db="EMBL/GenBank/DDBJ databases">
        <authorList>
            <person name="Vignale AGUSTIN F."/>
            <person name="Sosa J E."/>
            <person name="Modenutti C."/>
        </authorList>
    </citation>
    <scope>NUCLEOTIDE SEQUENCE [LARGE SCALE GENOMIC DNA]</scope>
</reference>
<evidence type="ECO:0000259" key="3">
    <source>
        <dbReference type="Pfam" id="PF14215"/>
    </source>
</evidence>
<dbReference type="InterPro" id="IPR025610">
    <property type="entry name" value="MYC/MYB_N"/>
</dbReference>
<proteinExistence type="predicted"/>
<gene>
    <name evidence="4" type="ORF">ILEXP_LOCUS55754</name>
</gene>
<keyword evidence="2" id="KW-0804">Transcription</keyword>
<comment type="caution">
    <text evidence="4">The sequence shown here is derived from an EMBL/GenBank/DDBJ whole genome shotgun (WGS) entry which is preliminary data.</text>
</comment>
<dbReference type="Pfam" id="PF14215">
    <property type="entry name" value="bHLH-MYC_N"/>
    <property type="match status" value="1"/>
</dbReference>
<name>A0ABC8UWD2_9AQUA</name>
<protein>
    <recommendedName>
        <fullName evidence="3">Transcription factor MYC/MYB N-terminal domain-containing protein</fullName>
    </recommendedName>
</protein>
<keyword evidence="5" id="KW-1185">Reference proteome</keyword>
<accession>A0ABC8UWD2</accession>
<dbReference type="PANTHER" id="PTHR46196:SF3">
    <property type="entry name" value="TRANSCRIPTION FACTOR LHW-LIKE ISOFORM X1"/>
    <property type="match status" value="1"/>
</dbReference>
<evidence type="ECO:0000256" key="2">
    <source>
        <dbReference type="ARBA" id="ARBA00023163"/>
    </source>
</evidence>